<protein>
    <submittedName>
        <fullName evidence="2">Uncharacterized protein</fullName>
    </submittedName>
</protein>
<evidence type="ECO:0000256" key="1">
    <source>
        <dbReference type="SAM" id="MobiDB-lite"/>
    </source>
</evidence>
<keyword evidence="3" id="KW-1185">Reference proteome</keyword>
<evidence type="ECO:0000313" key="3">
    <source>
        <dbReference type="Proteomes" id="UP000236621"/>
    </source>
</evidence>
<gene>
    <name evidence="2" type="ORF">TCAP_02317</name>
</gene>
<evidence type="ECO:0000313" key="2">
    <source>
        <dbReference type="EMBL" id="PNY27761.1"/>
    </source>
</evidence>
<organism evidence="2 3">
    <name type="scientific">Tolypocladium capitatum</name>
    <dbReference type="NCBI Taxonomy" id="45235"/>
    <lineage>
        <taxon>Eukaryota</taxon>
        <taxon>Fungi</taxon>
        <taxon>Dikarya</taxon>
        <taxon>Ascomycota</taxon>
        <taxon>Pezizomycotina</taxon>
        <taxon>Sordariomycetes</taxon>
        <taxon>Hypocreomycetidae</taxon>
        <taxon>Hypocreales</taxon>
        <taxon>Ophiocordycipitaceae</taxon>
        <taxon>Tolypocladium</taxon>
    </lineage>
</organism>
<accession>A0A2K3QJQ5</accession>
<proteinExistence type="predicted"/>
<sequence length="2345" mass="244088">MLYVPEDRLPLLHGHDPQHVAHSLEPRLLVASHHLRQLSRELLRLHGLHLFANRLPFLLVPLGDLSVLLLPADDARPALEQVHVPGTRVVGLGRALVPGRRQHAGRHAPEDVLLVETAPQAPVEEAARVAPLEHLPDGAFGLHASGAVVQVGELDGNLGVDGQQLLLSLDQPLLDRGRLLGLQGLVVAEPLLQVGVRRVQARHRLELLLLAVLDADDAVGLEDTTARLGVGVHLHGGGVDGRIDDDPRAAAQLAERRNVDKDGLLKLDQGIDDEGAVLENLVEHVALTAREASPVGQDHQRQLLAVVEVVDGLRRLEGRVGVPHATGLVADLLHRVGVGRVGRRDVLDRARLDGNDAHGDAAQAGTAYHDGLRPAAERLDKRVLVEETALEATVVVVLAGNHPPHVEGLLLRRVVRDIAVPAVGARADGDGAVALLGHKRHPLDDSRHALEIVVGRHVRHAIAVHDLRATELQVGRVDLAAQQVVQGGSTGQDDGLALDLHGTLAEADKVGTDTCCHHVSSYAPPTHVNRYRSRPLTDGSAGDQGHREDVVVRPARRTGNEARAPQALDAETVLASDNSDNLVAPLAVLGNLLGDDVVLEALLGLLVQIQVSEAAVLLGRVVPGDLEVRHQLLGQAQAGAGVGREVDAGDAQLASQLGALVEEVVLLGAKGTNLVGNVVGDDDEAAARGVLGGAGLEDPADHAARVGARLAVDLVEVVLAVEDELRKGHALTHLGLLRRQGGLAPDRLDPGVLGRLAEQLGEVVHVLCAHEVGLVPLGLEGVLGGVRGRDGHEMHGALFLGAADAVEDPVALFRLVLRVHVDVDDVSRRVGDDDAERVGGARLGLRADDADLDLGHAQPPASGTEAVEEALEAVLDLLGVQLEDGREVHEDVVQIRGVAADNLERVKDVVDDAVGLGDEVLGGRDLVAEAARPDHSTGEVALVGVDGLADGLVDVDVFVLRKDGLDVELGQTPKLQLEGQGRLAVTDAVVLLVLGRTEGVVPGASHAAGEQLALELLDDGQDASHDLLVIAALGIPHRHVDDGGQLVFLLGLLLDRAQRLSPAVEVREDVGAVVLLLMLAVEGNRLQRLREELLGLVNVLAGDDDALARRLLFPLAGEARHVADGRQAKLGLANLAQLEVPGHKLGVIPLVIVVLDLLDDVGTVRAADVDLERRQAHPGVVVGEEERDDVEDGVLGVDHLLDDLEAGLAVVPSALAVPRLNHRRAQNVLHLGSALLHRGQRALDHNLAGLERDLGGDARRELRQPAERLAQELADVADVGLVGAVLFEDGEHERALGADAAVRENRLDNLVDAVLVLVTQLEDDAVILGLAQEELLHLPVCVQQALDEVQLPHLLAVGVDVEDLGERGERRLEQGRVAVGDALLDELVKGLLQGLGRELDVSRLGPLDDLGEQGIELRGHPGMQRRELRVPLAVGELGAPQHLDELPQGRRHDDGVVEAHEDVHDDVAQDGEALDGLVADHDGVAVRRELVDKGLGLLDAARVVEGEDAQDVTGLERGAGLLDELHDAVLLGNQGHVHLHDLDLGKGLAGLDVRAVLDRVLDELAGAGTPQLGRVAFLLQQARLAVNGQARRANLLLPVDVVAVAVEQDEETTIAECADADGALGAVDEEVVAVVARTGGGELVAVALVDEVDVEDGLENLLGRDLALFQTGAVLGHARLAGNVRLGGGAADDGEHGVGALGGEPVGDELVEPAGRDGVVLEGFRLQQLDEVLDRRPEVTADAQLLEGDDHVLPRHLSVLTVGEDVAKLAVREAVDAALGADGEVAPDVGAAPEVELVHDTVGRLEALAGVLGGDSAGRGVAGGCGSALGLGGGLELELEINLARGPGVDAVQQPDVTNPVQGQTHGDLKLGGGQVNAADHLSRGVLDLETRVELEEVELVVGVRVQVLDGAGGDVADELAEADGGVLHGLEGVGLGDGDGGLLDDLLVPPLDGAVAAEEGDVVAVLVGQQLDLEMPGVAGQLHDEDGGAGDLAGGGLVQGLEVVGADGLADALAATALGGLDHDGEANLLGLFQAILPRGDAALGVHVVRDGDDAVIVDLDAVDARPRPGDAGDGGVLCDDGGRDFVAERPHGGAGGANEDDLVGGGGQRLWQLGVLGGVAPRGRQYSSVGGTRGTAVVALPARPNCVDVHTLGNVDNQLDVGVVVVVGAARDLDVVVGHADVVGVGPQVLGGGHDGEVDGALIAERFVGPFPHGADLLDGGDAVVGDEDLLLSALPACPWPRDDRPVPTFVMTVWPSCWATKSLTLLAGALASLLPPMKWSAILCFSAYDALPLTGTVRPPAPLDIASGMIAVSGAREDARRRRMGGSGGIEARGGRPRRHER</sequence>
<dbReference type="Proteomes" id="UP000236621">
    <property type="component" value="Unassembled WGS sequence"/>
</dbReference>
<comment type="caution">
    <text evidence="2">The sequence shown here is derived from an EMBL/GenBank/DDBJ whole genome shotgun (WGS) entry which is preliminary data.</text>
</comment>
<reference evidence="2 3" key="1">
    <citation type="submission" date="2017-08" db="EMBL/GenBank/DDBJ databases">
        <title>Harnessing the power of phylogenomics to disentangle the directionality and signatures of interkingdom host jumping in the parasitic fungal genus Tolypocladium.</title>
        <authorList>
            <person name="Quandt C.A."/>
            <person name="Patterson W."/>
            <person name="Spatafora J.W."/>
        </authorList>
    </citation>
    <scope>NUCLEOTIDE SEQUENCE [LARGE SCALE GENOMIC DNA]</scope>
    <source>
        <strain evidence="2 3">CBS 113982</strain>
    </source>
</reference>
<name>A0A2K3QJQ5_9HYPO</name>
<dbReference type="EMBL" id="NRSZ01000350">
    <property type="protein sequence ID" value="PNY27761.1"/>
    <property type="molecule type" value="Genomic_DNA"/>
</dbReference>
<feature type="region of interest" description="Disordered" evidence="1">
    <location>
        <begin position="527"/>
        <end position="546"/>
    </location>
</feature>
<dbReference type="STRING" id="45235.A0A2K3QJQ5"/>
<feature type="region of interest" description="Disordered" evidence="1">
    <location>
        <begin position="2320"/>
        <end position="2345"/>
    </location>
</feature>
<dbReference type="OrthoDB" id="5150009at2759"/>